<dbReference type="GO" id="GO:0051015">
    <property type="term" value="F:actin filament binding"/>
    <property type="evidence" value="ECO:0007669"/>
    <property type="project" value="TreeGrafter"/>
</dbReference>
<dbReference type="PROSITE" id="PS50105">
    <property type="entry name" value="SAM_DOMAIN"/>
    <property type="match status" value="1"/>
</dbReference>
<dbReference type="InterPro" id="IPR001478">
    <property type="entry name" value="PDZ"/>
</dbReference>
<dbReference type="FunFam" id="2.30.42.10:FF:000010">
    <property type="entry name" value="Neurabin-1 isoform 1"/>
    <property type="match status" value="1"/>
</dbReference>
<dbReference type="Pfam" id="PF07647">
    <property type="entry name" value="SAM_2"/>
    <property type="match status" value="1"/>
</dbReference>
<feature type="compositionally biased region" description="Basic and acidic residues" evidence="17">
    <location>
        <begin position="779"/>
        <end position="791"/>
    </location>
</feature>
<keyword evidence="10" id="KW-0206">Cytoskeleton</keyword>
<feature type="compositionally biased region" description="Low complexity" evidence="17">
    <location>
        <begin position="563"/>
        <end position="578"/>
    </location>
</feature>
<dbReference type="Pfam" id="PF17817">
    <property type="entry name" value="PDZ_5"/>
    <property type="match status" value="1"/>
</dbReference>
<dbReference type="GO" id="GO:0005737">
    <property type="term" value="C:cytoplasm"/>
    <property type="evidence" value="ECO:0007669"/>
    <property type="project" value="TreeGrafter"/>
</dbReference>
<feature type="compositionally biased region" description="Low complexity" evidence="17">
    <location>
        <begin position="588"/>
        <end position="602"/>
    </location>
</feature>
<dbReference type="SMART" id="SM00454">
    <property type="entry name" value="SAM"/>
    <property type="match status" value="1"/>
</dbReference>
<dbReference type="Proteomes" id="UP000708208">
    <property type="component" value="Unassembled WGS sequence"/>
</dbReference>
<evidence type="ECO:0000256" key="14">
    <source>
        <dbReference type="ARBA" id="ARBA00077125"/>
    </source>
</evidence>
<evidence type="ECO:0000259" key="18">
    <source>
        <dbReference type="PROSITE" id="PS50105"/>
    </source>
</evidence>
<dbReference type="GO" id="GO:0031175">
    <property type="term" value="P:neuron projection development"/>
    <property type="evidence" value="ECO:0007669"/>
    <property type="project" value="TreeGrafter"/>
</dbReference>
<evidence type="ECO:0000256" key="5">
    <source>
        <dbReference type="ARBA" id="ARBA00022782"/>
    </source>
</evidence>
<evidence type="ECO:0000256" key="9">
    <source>
        <dbReference type="ARBA" id="ARBA00023203"/>
    </source>
</evidence>
<evidence type="ECO:0000256" key="1">
    <source>
        <dbReference type="ARBA" id="ARBA00004245"/>
    </source>
</evidence>
<keyword evidence="5" id="KW-0221">Differentiation</keyword>
<dbReference type="PANTHER" id="PTHR16154:SF6">
    <property type="entry name" value="SPINOPHILIN, ISOFORM J"/>
    <property type="match status" value="1"/>
</dbReference>
<feature type="region of interest" description="Disordered" evidence="17">
    <location>
        <begin position="1052"/>
        <end position="1080"/>
    </location>
</feature>
<feature type="compositionally biased region" description="Polar residues" evidence="17">
    <location>
        <begin position="211"/>
        <end position="224"/>
    </location>
</feature>
<feature type="compositionally biased region" description="Polar residues" evidence="17">
    <location>
        <begin position="1323"/>
        <end position="1339"/>
    </location>
</feature>
<evidence type="ECO:0000256" key="6">
    <source>
        <dbReference type="ARBA" id="ARBA00022902"/>
    </source>
</evidence>
<evidence type="ECO:0000256" key="3">
    <source>
        <dbReference type="ARBA" id="ARBA00022490"/>
    </source>
</evidence>
<feature type="region of interest" description="Disordered" evidence="17">
    <location>
        <begin position="517"/>
        <end position="623"/>
    </location>
</feature>
<gene>
    <name evidence="20" type="ORF">AFUS01_LOCUS47473</name>
</gene>
<dbReference type="GO" id="GO:0015629">
    <property type="term" value="C:actin cytoskeleton"/>
    <property type="evidence" value="ECO:0007669"/>
    <property type="project" value="TreeGrafter"/>
</dbReference>
<evidence type="ECO:0000256" key="13">
    <source>
        <dbReference type="ARBA" id="ARBA00076637"/>
    </source>
</evidence>
<feature type="region of interest" description="Disordered" evidence="17">
    <location>
        <begin position="779"/>
        <end position="803"/>
    </location>
</feature>
<feature type="region of interest" description="Disordered" evidence="17">
    <location>
        <begin position="445"/>
        <end position="473"/>
    </location>
</feature>
<dbReference type="EMBL" id="CAJVCH010571777">
    <property type="protein sequence ID" value="CAG7838506.1"/>
    <property type="molecule type" value="Genomic_DNA"/>
</dbReference>
<feature type="compositionally biased region" description="Polar residues" evidence="17">
    <location>
        <begin position="152"/>
        <end position="172"/>
    </location>
</feature>
<dbReference type="InterPro" id="IPR040645">
    <property type="entry name" value="Neurabin-1/2_PDZ"/>
</dbReference>
<comment type="caution">
    <text evidence="20">The sequence shown here is derived from an EMBL/GenBank/DDBJ whole genome shotgun (WGS) entry which is preliminary data.</text>
</comment>
<dbReference type="FunFam" id="1.10.150.50:FF:000008">
    <property type="entry name" value="Neurabin-1 isoform 1-like protein"/>
    <property type="match status" value="1"/>
</dbReference>
<feature type="coiled-coil region" evidence="16">
    <location>
        <begin position="1082"/>
        <end position="1154"/>
    </location>
</feature>
<evidence type="ECO:0000256" key="7">
    <source>
        <dbReference type="ARBA" id="ARBA00023018"/>
    </source>
</evidence>
<evidence type="ECO:0000256" key="10">
    <source>
        <dbReference type="ARBA" id="ARBA00023212"/>
    </source>
</evidence>
<feature type="domain" description="SAM" evidence="18">
    <location>
        <begin position="1725"/>
        <end position="1770"/>
    </location>
</feature>
<feature type="region of interest" description="Disordered" evidence="17">
    <location>
        <begin position="734"/>
        <end position="760"/>
    </location>
</feature>
<evidence type="ECO:0000256" key="16">
    <source>
        <dbReference type="SAM" id="Coils"/>
    </source>
</evidence>
<keyword evidence="4" id="KW-0597">Phosphoprotein</keyword>
<feature type="region of interest" description="Disordered" evidence="17">
    <location>
        <begin position="1785"/>
        <end position="1817"/>
    </location>
</feature>
<dbReference type="GO" id="GO:0019722">
    <property type="term" value="P:calcium-mediated signaling"/>
    <property type="evidence" value="ECO:0007669"/>
    <property type="project" value="TreeGrafter"/>
</dbReference>
<feature type="compositionally biased region" description="Basic and acidic residues" evidence="17">
    <location>
        <begin position="1070"/>
        <end position="1080"/>
    </location>
</feature>
<feature type="compositionally biased region" description="Polar residues" evidence="17">
    <location>
        <begin position="74"/>
        <end position="84"/>
    </location>
</feature>
<dbReference type="CDD" id="cd06790">
    <property type="entry name" value="PDZ_neurabin-like"/>
    <property type="match status" value="1"/>
</dbReference>
<dbReference type="GO" id="GO:0030425">
    <property type="term" value="C:dendrite"/>
    <property type="evidence" value="ECO:0007669"/>
    <property type="project" value="TreeGrafter"/>
</dbReference>
<feature type="region of interest" description="Disordered" evidence="17">
    <location>
        <begin position="62"/>
        <end position="92"/>
    </location>
</feature>
<feature type="compositionally biased region" description="Low complexity" evidence="17">
    <location>
        <begin position="1691"/>
        <end position="1705"/>
    </location>
</feature>
<feature type="compositionally biased region" description="Pro residues" evidence="17">
    <location>
        <begin position="1060"/>
        <end position="1069"/>
    </location>
</feature>
<feature type="region of interest" description="Disordered" evidence="17">
    <location>
        <begin position="1662"/>
        <end position="1710"/>
    </location>
</feature>
<feature type="compositionally biased region" description="Basic and acidic residues" evidence="17">
    <location>
        <begin position="662"/>
        <end position="673"/>
    </location>
</feature>
<feature type="compositionally biased region" description="Polar residues" evidence="17">
    <location>
        <begin position="674"/>
        <end position="684"/>
    </location>
</feature>
<feature type="compositionally biased region" description="Low complexity" evidence="17">
    <location>
        <begin position="523"/>
        <end position="544"/>
    </location>
</feature>
<feature type="region of interest" description="Disordered" evidence="17">
    <location>
        <begin position="283"/>
        <end position="423"/>
    </location>
</feature>
<evidence type="ECO:0000259" key="19">
    <source>
        <dbReference type="PROSITE" id="PS50106"/>
    </source>
</evidence>
<feature type="region of interest" description="Disordered" evidence="17">
    <location>
        <begin position="1315"/>
        <end position="1380"/>
    </location>
</feature>
<dbReference type="GO" id="GO:0007015">
    <property type="term" value="P:actin filament organization"/>
    <property type="evidence" value="ECO:0007669"/>
    <property type="project" value="TreeGrafter"/>
</dbReference>
<keyword evidence="7" id="KW-0770">Synapse</keyword>
<feature type="compositionally biased region" description="Low complexity" evidence="17">
    <location>
        <begin position="142"/>
        <end position="151"/>
    </location>
</feature>
<protein>
    <recommendedName>
        <fullName evidence="12">Neurabin-1</fullName>
    </recommendedName>
    <alternativeName>
        <fullName evidence="14">Neurabin-I</fullName>
    </alternativeName>
    <alternativeName>
        <fullName evidence="13">Neural tissue-specific F-actin-binding protein I</fullName>
    </alternativeName>
    <alternativeName>
        <fullName evidence="15">Protein phosphatase 1 regulatory subunit 9A</fullName>
    </alternativeName>
</protein>
<feature type="compositionally biased region" description="Polar residues" evidence="17">
    <location>
        <begin position="695"/>
        <end position="707"/>
    </location>
</feature>
<feature type="compositionally biased region" description="Polar residues" evidence="17">
    <location>
        <begin position="372"/>
        <end position="403"/>
    </location>
</feature>
<evidence type="ECO:0000256" key="12">
    <source>
        <dbReference type="ARBA" id="ARBA00067399"/>
    </source>
</evidence>
<sequence>MAILSKSPHFCKLHFILKIIMVFEMDRRGGRVTGGGTKVSQIANIFQNNLSRTDHLETTKMPAVKKEPEPSPVSVITTTIPTETNKPDSHSNRFNSARALFEKLGTEETKTTVATPVGASFSVNRGGMGKLGKSMDSIGEPASSCSSALSSKVTGSTPGMNRSNGSTSSIPSETKMHRSGSYDKTSSVSDEPDRTREETNNSHVTQESDVHTNGVNRLQSSDTNGEPKKTSETEVTVVKAVARQYDMSKKPVVAEKPALIKPSSLLDSKTKLNGRELIEKQKNWISHFAAPPPKKPGSPEKAQKGFAVQPKPLEIDATTTSSSPKSSPLNSPSKSLGSPTSLSGLSKLSESSSESPTTKLKKEQDGDVKASVPSTFFPTRTSGAASSVVSKSDTNLPTPSAGSNKFIGTKSADSKQSAPAVVDPAKRIESEISVSYASVQLSRENRMVEEDIKLGKSNDSSKRLSDSFETSESFAEKLQSVKVSRLREEQQTYAKTTDDLESRTKTAVVEGVKTQLDSLKRVSSAQSESISESPESGFSSATSEATNIAQSKVSLPVIDDPASSTSESISDPTSVSSSQITIIEKSASVTRINSSSPSNSGTSKDHRDSDVPSGPLDNEESCVDDSLSVISNVSSNVDLQVSIEEYRESEEIEVTKETVSVKSEKLEGKEDSWQKNLGSSNQKPGQAPSVKVDSSFDTPTTKRTNSSHGKDGSFPECELMTEDEINSLLSSTTKSVNNSSLSSESGSNIINLNNTASLNEPNESYTEDVLVEQNASAVKDESLQAKSEDLKPGNGNNSMDDSELSVNANTTVNTSVTSAYESFAEGSTVMSPTTFLVESGKEVYFENGIHYLEDGHYWVEVPGICESDEDEDYFDTNIIKKTPMRVRFSTDPMKVYTTFSVMDYDRRNEDVDPVAASAEYELEKRVEKMEVFPVELIKGPDGLGLSIIGMGVGADAGLEKLGIFVKTITEGGAAARDGRIQVNDQIIEVDGKSLVGVTQAYAASVLRNTSGLVKFLIGREKDPDNSEVAQLIRQSLQADKERDERRKLLEQQQQSYYSPRGPPPPPPLEDQPKLSDVSKHEVEMLKEKLQEAHSKAIAAENQVEQLKKRLLDLESKVLEKGKYEERIKDLNEKLSESEETMKNAQMEVSTYQTLLQDSQGQYCELEKKYRRVKQIVRQLQDREKDMASRQEFQMQKIQERDLEYHDLLTSLKERVLQLEQELFETQRRAGFTPQQSLLHHGHFPTTIPSALSLSLPPSLPPLYLDLSDEELSESSINEAKDSKDPSAKEEFDIAVPPHSLLDVSAGKAKADLASRGGLAGRQAPTSGKRPSSQASNNSLDLDESISPEIMRDDSRHSHLNPYGINSPPISPAKSYGSSMVGASPVREDVSNFINSHNVSSPFSPPLFTQTKQSVQTASVNIVSPNIISQKTAATSYTNELLAKKSSEQERIDYLRKNAYMYTENVKTNNVFPQHRTIETNDKVGSTGMMYTPTSANIHVVPKQLQMDSYIQQSYSQQANQHRMLPEFNLRAKLNSNSAAMSSNFSTTIKPTGGNQPDSIRSLDSFSSTDLQHGHPQMPQAFVNRSYSPERNIIMSPNDPFSVSKHSHFSQPPTSLNTLDVTTATSVSSSLQNSASMHHATVGLRPNHFHAPSPLTEQLRQVLADRERASREERREEGHHAEDVWQAKIESESSTATNSLSSTISSPKVDSKPLPEKWMNMSPMDWTNEQVCQWLLFMNMEHLIPPFMDHNINGVHLLQMESKELKAFGVNSDDKVKLKKKIKEMKTQVEKEKKQQEKERKEREKLQKRVEKEKKSKK</sequence>
<feature type="compositionally biased region" description="Low complexity" evidence="17">
    <location>
        <begin position="734"/>
        <end position="754"/>
    </location>
</feature>
<evidence type="ECO:0000256" key="15">
    <source>
        <dbReference type="ARBA" id="ARBA00082439"/>
    </source>
</evidence>
<feature type="region of interest" description="Disordered" evidence="17">
    <location>
        <begin position="648"/>
        <end position="716"/>
    </location>
</feature>
<dbReference type="PANTHER" id="PTHR16154">
    <property type="entry name" value="NEURABIN"/>
    <property type="match status" value="1"/>
</dbReference>
<feature type="domain" description="PDZ" evidence="19">
    <location>
        <begin position="933"/>
        <end position="1021"/>
    </location>
</feature>
<feature type="compositionally biased region" description="Basic and acidic residues" evidence="17">
    <location>
        <begin position="445"/>
        <end position="466"/>
    </location>
</feature>
<feature type="compositionally biased region" description="Low complexity" evidence="17">
    <location>
        <begin position="321"/>
        <end position="358"/>
    </location>
</feature>
<evidence type="ECO:0000256" key="11">
    <source>
        <dbReference type="ARBA" id="ARBA00034103"/>
    </source>
</evidence>
<feature type="region of interest" description="Disordered" evidence="17">
    <location>
        <begin position="126"/>
        <end position="235"/>
    </location>
</feature>
<proteinExistence type="predicted"/>
<reference evidence="20" key="1">
    <citation type="submission" date="2021-06" db="EMBL/GenBank/DDBJ databases">
        <authorList>
            <person name="Hodson N. C."/>
            <person name="Mongue J. A."/>
            <person name="Jaron S. K."/>
        </authorList>
    </citation>
    <scope>NUCLEOTIDE SEQUENCE</scope>
</reference>
<evidence type="ECO:0000256" key="2">
    <source>
        <dbReference type="ARBA" id="ARBA00022473"/>
    </source>
</evidence>
<evidence type="ECO:0000256" key="17">
    <source>
        <dbReference type="SAM" id="MobiDB-lite"/>
    </source>
</evidence>
<dbReference type="PROSITE" id="PS50106">
    <property type="entry name" value="PDZ"/>
    <property type="match status" value="1"/>
</dbReference>
<keyword evidence="8 16" id="KW-0175">Coiled coil</keyword>
<evidence type="ECO:0000256" key="8">
    <source>
        <dbReference type="ARBA" id="ARBA00023054"/>
    </source>
</evidence>
<dbReference type="GO" id="GO:0014069">
    <property type="term" value="C:postsynaptic density"/>
    <property type="evidence" value="ECO:0007669"/>
    <property type="project" value="TreeGrafter"/>
</dbReference>
<keyword evidence="3" id="KW-0963">Cytoplasm</keyword>
<dbReference type="InterPro" id="IPR001660">
    <property type="entry name" value="SAM"/>
</dbReference>
<organism evidence="20 21">
    <name type="scientific">Allacma fusca</name>
    <dbReference type="NCBI Taxonomy" id="39272"/>
    <lineage>
        <taxon>Eukaryota</taxon>
        <taxon>Metazoa</taxon>
        <taxon>Ecdysozoa</taxon>
        <taxon>Arthropoda</taxon>
        <taxon>Hexapoda</taxon>
        <taxon>Collembola</taxon>
        <taxon>Symphypleona</taxon>
        <taxon>Sminthuridae</taxon>
        <taxon>Allacma</taxon>
    </lineage>
</organism>
<keyword evidence="2" id="KW-0217">Developmental protein</keyword>
<name>A0A8J2MH94_9HEXA</name>
<dbReference type="OrthoDB" id="62701at2759"/>
<evidence type="ECO:0000256" key="4">
    <source>
        <dbReference type="ARBA" id="ARBA00022553"/>
    </source>
</evidence>
<evidence type="ECO:0000313" key="21">
    <source>
        <dbReference type="Proteomes" id="UP000708208"/>
    </source>
</evidence>
<dbReference type="Pfam" id="PF00595">
    <property type="entry name" value="PDZ"/>
    <property type="match status" value="1"/>
</dbReference>
<accession>A0A8J2MH94</accession>
<keyword evidence="21" id="KW-1185">Reference proteome</keyword>
<comment type="subcellular location">
    <subcellularLocation>
        <location evidence="1">Cytoplasm</location>
        <location evidence="1">Cytoskeleton</location>
    </subcellularLocation>
    <subcellularLocation>
        <location evidence="11">Synapse</location>
    </subcellularLocation>
</comment>
<dbReference type="SMART" id="SM00228">
    <property type="entry name" value="PDZ"/>
    <property type="match status" value="1"/>
</dbReference>
<feature type="compositionally biased region" description="Basic and acidic residues" evidence="17">
    <location>
        <begin position="1662"/>
        <end position="1690"/>
    </location>
</feature>
<evidence type="ECO:0000313" key="20">
    <source>
        <dbReference type="EMBL" id="CAG7838506.1"/>
    </source>
</evidence>
<feature type="compositionally biased region" description="Basic and acidic residues" evidence="17">
    <location>
        <begin position="191"/>
        <end position="210"/>
    </location>
</feature>
<dbReference type="InterPro" id="IPR043446">
    <property type="entry name" value="Neurabin-like"/>
</dbReference>
<keyword evidence="9" id="KW-0009">Actin-binding</keyword>
<keyword evidence="6" id="KW-0524">Neurogenesis</keyword>